<organism evidence="2 3">
    <name type="scientific">Mya arenaria</name>
    <name type="common">Soft-shell clam</name>
    <dbReference type="NCBI Taxonomy" id="6604"/>
    <lineage>
        <taxon>Eukaryota</taxon>
        <taxon>Metazoa</taxon>
        <taxon>Spiralia</taxon>
        <taxon>Lophotrochozoa</taxon>
        <taxon>Mollusca</taxon>
        <taxon>Bivalvia</taxon>
        <taxon>Autobranchia</taxon>
        <taxon>Heteroconchia</taxon>
        <taxon>Euheterodonta</taxon>
        <taxon>Imparidentia</taxon>
        <taxon>Neoheterodontei</taxon>
        <taxon>Myida</taxon>
        <taxon>Myoidea</taxon>
        <taxon>Myidae</taxon>
        <taxon>Mya</taxon>
    </lineage>
</organism>
<dbReference type="InterPro" id="IPR029034">
    <property type="entry name" value="Cystine-knot_cytokine"/>
</dbReference>
<keyword evidence="3" id="KW-1185">Reference proteome</keyword>
<evidence type="ECO:0000313" key="2">
    <source>
        <dbReference type="EMBL" id="WAQ98068.1"/>
    </source>
</evidence>
<dbReference type="Proteomes" id="UP001164746">
    <property type="component" value="Chromosome 3"/>
</dbReference>
<gene>
    <name evidence="2" type="ORF">MAR_022441</name>
</gene>
<proteinExistence type="predicted"/>
<dbReference type="SUPFAM" id="SSF57501">
    <property type="entry name" value="Cystine-knot cytokines"/>
    <property type="match status" value="1"/>
</dbReference>
<sequence>MSLVSVTLLVVLVTISAHVHDSLPDRECPGVPEKFAHIQEQYEKTIANVDDNSNALCPWETAYNTDYYRVPCRIQYAVCVTRHTCNFTFENPVRPGIINRLRAETKCTEVYRSFRVVYHYDDFFPWETTEDFAVACICEKRCTAI</sequence>
<name>A0ABY7DPP9_MYAAR</name>
<feature type="chain" id="PRO_5046840863" evidence="1">
    <location>
        <begin position="18"/>
        <end position="145"/>
    </location>
</feature>
<accession>A0ABY7DPP9</accession>
<feature type="signal peptide" evidence="1">
    <location>
        <begin position="1"/>
        <end position="17"/>
    </location>
</feature>
<reference evidence="2" key="1">
    <citation type="submission" date="2022-11" db="EMBL/GenBank/DDBJ databases">
        <title>Centuries of genome instability and evolution in soft-shell clam transmissible cancer (bioRxiv).</title>
        <authorList>
            <person name="Hart S.F.M."/>
            <person name="Yonemitsu M.A."/>
            <person name="Giersch R.M."/>
            <person name="Beal B.F."/>
            <person name="Arriagada G."/>
            <person name="Davis B.W."/>
            <person name="Ostrander E.A."/>
            <person name="Goff S.P."/>
            <person name="Metzger M.J."/>
        </authorList>
    </citation>
    <scope>NUCLEOTIDE SEQUENCE</scope>
    <source>
        <strain evidence="2">MELC-2E11</strain>
        <tissue evidence="2">Siphon/mantle</tissue>
    </source>
</reference>
<dbReference type="Gene3D" id="2.10.90.10">
    <property type="entry name" value="Cystine-knot cytokines"/>
    <property type="match status" value="1"/>
</dbReference>
<protein>
    <submittedName>
        <fullName evidence="2">Uncharacterized protein</fullName>
    </submittedName>
</protein>
<evidence type="ECO:0000313" key="3">
    <source>
        <dbReference type="Proteomes" id="UP001164746"/>
    </source>
</evidence>
<dbReference type="EMBL" id="CP111014">
    <property type="protein sequence ID" value="WAQ98068.1"/>
    <property type="molecule type" value="Genomic_DNA"/>
</dbReference>
<keyword evidence="1" id="KW-0732">Signal</keyword>
<evidence type="ECO:0000256" key="1">
    <source>
        <dbReference type="SAM" id="SignalP"/>
    </source>
</evidence>